<evidence type="ECO:0000256" key="5">
    <source>
        <dbReference type="ARBA" id="ARBA00022989"/>
    </source>
</evidence>
<name>A0AAD5U238_9FUNG</name>
<dbReference type="EMBL" id="JADGJW010000381">
    <property type="protein sequence ID" value="KAJ3218425.1"/>
    <property type="molecule type" value="Genomic_DNA"/>
</dbReference>
<evidence type="ECO:0000256" key="1">
    <source>
        <dbReference type="ARBA" id="ARBA00004141"/>
    </source>
</evidence>
<feature type="transmembrane region" description="Helical" evidence="7">
    <location>
        <begin position="139"/>
        <end position="155"/>
    </location>
</feature>
<dbReference type="InterPro" id="IPR004842">
    <property type="entry name" value="SLC12A_fam"/>
</dbReference>
<reference evidence="9" key="1">
    <citation type="submission" date="2020-05" db="EMBL/GenBank/DDBJ databases">
        <title>Phylogenomic resolution of chytrid fungi.</title>
        <authorList>
            <person name="Stajich J.E."/>
            <person name="Amses K."/>
            <person name="Simmons R."/>
            <person name="Seto K."/>
            <person name="Myers J."/>
            <person name="Bonds A."/>
            <person name="Quandt C.A."/>
            <person name="Barry K."/>
            <person name="Liu P."/>
            <person name="Grigoriev I."/>
            <person name="Longcore J.E."/>
            <person name="James T.Y."/>
        </authorList>
    </citation>
    <scope>NUCLEOTIDE SEQUENCE</scope>
    <source>
        <strain evidence="9">JEL0476</strain>
    </source>
</reference>
<keyword evidence="6 7" id="KW-0472">Membrane</keyword>
<dbReference type="GO" id="GO:0006884">
    <property type="term" value="P:cell volume homeostasis"/>
    <property type="evidence" value="ECO:0007669"/>
    <property type="project" value="TreeGrafter"/>
</dbReference>
<evidence type="ECO:0000256" key="7">
    <source>
        <dbReference type="SAM" id="Phobius"/>
    </source>
</evidence>
<dbReference type="AlphaFoldDB" id="A0AAD5U238"/>
<keyword evidence="5 7" id="KW-1133">Transmembrane helix</keyword>
<dbReference type="GO" id="GO:1990573">
    <property type="term" value="P:potassium ion import across plasma membrane"/>
    <property type="evidence" value="ECO:0007669"/>
    <property type="project" value="TreeGrafter"/>
</dbReference>
<dbReference type="PANTHER" id="PTHR11827">
    <property type="entry name" value="SOLUTE CARRIER FAMILY 12, CATION COTRANSPORTERS"/>
    <property type="match status" value="1"/>
</dbReference>
<feature type="transmembrane region" description="Helical" evidence="7">
    <location>
        <begin position="175"/>
        <end position="196"/>
    </location>
</feature>
<proteinExistence type="inferred from homology"/>
<keyword evidence="3" id="KW-0813">Transport</keyword>
<evidence type="ECO:0000256" key="2">
    <source>
        <dbReference type="ARBA" id="ARBA00010593"/>
    </source>
</evidence>
<feature type="transmembrane region" description="Helical" evidence="7">
    <location>
        <begin position="401"/>
        <end position="418"/>
    </location>
</feature>
<dbReference type="Pfam" id="PF00324">
    <property type="entry name" value="AA_permease"/>
    <property type="match status" value="1"/>
</dbReference>
<dbReference type="Proteomes" id="UP001211065">
    <property type="component" value="Unassembled WGS sequence"/>
</dbReference>
<evidence type="ECO:0000256" key="6">
    <source>
        <dbReference type="ARBA" id="ARBA00023136"/>
    </source>
</evidence>
<protein>
    <recommendedName>
        <fullName evidence="8">Amino acid permease/ SLC12A domain-containing protein</fullName>
    </recommendedName>
</protein>
<evidence type="ECO:0000256" key="4">
    <source>
        <dbReference type="ARBA" id="ARBA00022692"/>
    </source>
</evidence>
<evidence type="ECO:0000313" key="9">
    <source>
        <dbReference type="EMBL" id="KAJ3218425.1"/>
    </source>
</evidence>
<evidence type="ECO:0000313" key="10">
    <source>
        <dbReference type="Proteomes" id="UP001211065"/>
    </source>
</evidence>
<feature type="transmembrane region" description="Helical" evidence="7">
    <location>
        <begin position="424"/>
        <end position="445"/>
    </location>
</feature>
<evidence type="ECO:0000256" key="3">
    <source>
        <dbReference type="ARBA" id="ARBA00022448"/>
    </source>
</evidence>
<feature type="transmembrane region" description="Helical" evidence="7">
    <location>
        <begin position="70"/>
        <end position="90"/>
    </location>
</feature>
<gene>
    <name evidence="9" type="ORF">HK099_005078</name>
</gene>
<dbReference type="InterPro" id="IPR004841">
    <property type="entry name" value="AA-permease/SLC12A_dom"/>
</dbReference>
<dbReference type="FunFam" id="1.20.1740.10:FF:000013">
    <property type="entry name" value="Solute carrier family 12 member"/>
    <property type="match status" value="1"/>
</dbReference>
<feature type="transmembrane region" description="Helical" evidence="7">
    <location>
        <begin position="96"/>
        <end position="118"/>
    </location>
</feature>
<feature type="transmembrane region" description="Helical" evidence="7">
    <location>
        <begin position="457"/>
        <end position="481"/>
    </location>
</feature>
<dbReference type="GO" id="GO:0015379">
    <property type="term" value="F:potassium:chloride symporter activity"/>
    <property type="evidence" value="ECO:0007669"/>
    <property type="project" value="TreeGrafter"/>
</dbReference>
<feature type="transmembrane region" description="Helical" evidence="7">
    <location>
        <begin position="340"/>
        <end position="359"/>
    </location>
</feature>
<organism evidence="9 10">
    <name type="scientific">Clydaea vesicula</name>
    <dbReference type="NCBI Taxonomy" id="447962"/>
    <lineage>
        <taxon>Eukaryota</taxon>
        <taxon>Fungi</taxon>
        <taxon>Fungi incertae sedis</taxon>
        <taxon>Chytridiomycota</taxon>
        <taxon>Chytridiomycota incertae sedis</taxon>
        <taxon>Chytridiomycetes</taxon>
        <taxon>Lobulomycetales</taxon>
        <taxon>Lobulomycetaceae</taxon>
        <taxon>Clydaea</taxon>
    </lineage>
</organism>
<keyword evidence="4 7" id="KW-0812">Transmembrane</keyword>
<dbReference type="GO" id="GO:0005886">
    <property type="term" value="C:plasma membrane"/>
    <property type="evidence" value="ECO:0007669"/>
    <property type="project" value="TreeGrafter"/>
</dbReference>
<accession>A0AAD5U238</accession>
<feature type="domain" description="Amino acid permease/ SLC12A" evidence="8">
    <location>
        <begin position="70"/>
        <end position="515"/>
    </location>
</feature>
<keyword evidence="10" id="KW-1185">Reference proteome</keyword>
<dbReference type="Gene3D" id="1.20.1740.10">
    <property type="entry name" value="Amino acid/polyamine transporter I"/>
    <property type="match status" value="1"/>
</dbReference>
<comment type="subcellular location">
    <subcellularLocation>
        <location evidence="1">Membrane</location>
        <topology evidence="1">Multi-pass membrane protein</topology>
    </subcellularLocation>
</comment>
<feature type="transmembrane region" description="Helical" evidence="7">
    <location>
        <begin position="256"/>
        <end position="277"/>
    </location>
</feature>
<feature type="transmembrane region" description="Helical" evidence="7">
    <location>
        <begin position="203"/>
        <end position="221"/>
    </location>
</feature>
<sequence length="971" mass="106290">MENIQNYDLNEYSVANSVLPEDIKLQRTMTGERIDNLKKADSSDGEKGVNIIVNEDLNADANKLNTLMGVYIPSCSNIMGVLVFVRLAWIVGVAGIGHALIIFGLSVLLTFLTAAIATNGKVAAGGAYYMISRALGKEFGGSVGLLFCLANAVYSRCRRNLNSPQMSIGSMENNARVYGSALLVLLAGIVFVGIGIVSKAASLFSVAVVLALLGALVGLFASNRPGLVPGIVGFPGNFAENFSPGYNKPDQSDPSVTFFTLFGIFFPSVTGILSGASRSGNLRNPSKSIPIGTISAQVTTSVIYFMFIMLFGTVISGTLLRTKIPESGLLISSVAWPSPWVTLIGCVFASLGAALQCLVSAPRLVQAVAQDNIIPILQVFSKLSEKSSFFGILPAGEPRNAFFLIIVLAEAVILIGNLDAVAQIVTMLYLITYLFINVSTALLGFIKAPNWRPSWKFYHWTLSALASLMCVTYMFMISWIASLISITFMIGFYKYIEFWGSQVQWGDGVQALNMQIAQKNLYAVEVESRIANDDKKTPALNVKNWRPQILCFVELVDSPEGSVVRHPKILNFLKGLKKVGELNSLTQKSDAAAIASDVIYRACVAHNLQAFSSVSISPSLKYGIISAVQCCGVGVLKPNTICIGFLSADSCKNPQACERFIDIIRSISSLDKVLMIVKGVSNFPGYKEKQYGTIDVYWVCHAQMTDNSVAMKENLIQSLKQLRIDAICDVLELGNYNITEFAFERTVRLRQREALYKQMEPSIGNLLALPTAGSFFSLTAQEESRIKKENLHSRQLSAANSNASSKLMNRFKKVEDTEKGAEEDTDKEINLNKTLNSMEVPVAKSVEENINYISAKSSKDNLLKSATLERLLNKKDSTFSLRYGESINMDRQIQMMNTAVKINLLMKENSGKNSDCRLIFTNLPQPGKKREGREGLEEALAYVDYLNCLTEDLPRIILIKGTGTEVVTTYF</sequence>
<dbReference type="PANTHER" id="PTHR11827:SF73">
    <property type="entry name" value="KAZACHOC, ISOFORM G"/>
    <property type="match status" value="1"/>
</dbReference>
<dbReference type="GO" id="GO:0055075">
    <property type="term" value="P:potassium ion homeostasis"/>
    <property type="evidence" value="ECO:0007669"/>
    <property type="project" value="TreeGrafter"/>
</dbReference>
<feature type="transmembrane region" description="Helical" evidence="7">
    <location>
        <begin position="298"/>
        <end position="320"/>
    </location>
</feature>
<dbReference type="GO" id="GO:0055064">
    <property type="term" value="P:chloride ion homeostasis"/>
    <property type="evidence" value="ECO:0007669"/>
    <property type="project" value="TreeGrafter"/>
</dbReference>
<comment type="similarity">
    <text evidence="2">Belongs to the SLC12A transporter family.</text>
</comment>
<comment type="caution">
    <text evidence="9">The sequence shown here is derived from an EMBL/GenBank/DDBJ whole genome shotgun (WGS) entry which is preliminary data.</text>
</comment>
<evidence type="ECO:0000259" key="8">
    <source>
        <dbReference type="Pfam" id="PF00324"/>
    </source>
</evidence>